<proteinExistence type="predicted"/>
<reference evidence="3 4" key="1">
    <citation type="journal article" date="2006" name="Int. J. Syst. Evol. Microbiol.">
        <title>Dyella yeojuensis sp. nov., isolated from greenhouse soil in Korea.</title>
        <authorList>
            <person name="Kim B.Y."/>
            <person name="Weon H.Y."/>
            <person name="Lee K.H."/>
            <person name="Seok S.J."/>
            <person name="Kwon S.W."/>
            <person name="Go S.J."/>
            <person name="Stackebrandt E."/>
        </authorList>
    </citation>
    <scope>NUCLEOTIDE SEQUENCE [LARGE SCALE GENOMIC DNA]</scope>
    <source>
        <strain evidence="3 4">DSM 17673</strain>
    </source>
</reference>
<evidence type="ECO:0000256" key="2">
    <source>
        <dbReference type="SAM" id="Phobius"/>
    </source>
</evidence>
<keyword evidence="2" id="KW-0472">Membrane</keyword>
<keyword evidence="2" id="KW-1133">Transmembrane helix</keyword>
<dbReference type="EMBL" id="JAAQTL010000001">
    <property type="protein sequence ID" value="NID16629.1"/>
    <property type="molecule type" value="Genomic_DNA"/>
</dbReference>
<name>A0A7X5QWC4_9GAMM</name>
<dbReference type="Proteomes" id="UP000518878">
    <property type="component" value="Unassembled WGS sequence"/>
</dbReference>
<keyword evidence="4" id="KW-1185">Reference proteome</keyword>
<evidence type="ECO:0000313" key="3">
    <source>
        <dbReference type="EMBL" id="NID16629.1"/>
    </source>
</evidence>
<feature type="transmembrane region" description="Helical" evidence="2">
    <location>
        <begin position="31"/>
        <end position="48"/>
    </location>
</feature>
<evidence type="ECO:0000256" key="1">
    <source>
        <dbReference type="SAM" id="MobiDB-lite"/>
    </source>
</evidence>
<evidence type="ECO:0000313" key="4">
    <source>
        <dbReference type="Proteomes" id="UP000518878"/>
    </source>
</evidence>
<keyword evidence="2" id="KW-0812">Transmembrane</keyword>
<organism evidence="3 4">
    <name type="scientific">Luteibacter yeojuensis</name>
    <dbReference type="NCBI Taxonomy" id="345309"/>
    <lineage>
        <taxon>Bacteria</taxon>
        <taxon>Pseudomonadati</taxon>
        <taxon>Pseudomonadota</taxon>
        <taxon>Gammaproteobacteria</taxon>
        <taxon>Lysobacterales</taxon>
        <taxon>Rhodanobacteraceae</taxon>
        <taxon>Luteibacter</taxon>
    </lineage>
</organism>
<accession>A0A7X5QWC4</accession>
<comment type="caution">
    <text evidence="3">The sequence shown here is derived from an EMBL/GenBank/DDBJ whole genome shotgun (WGS) entry which is preliminary data.</text>
</comment>
<dbReference type="AlphaFoldDB" id="A0A7X5QWC4"/>
<protein>
    <submittedName>
        <fullName evidence="3">Uncharacterized protein</fullName>
    </submittedName>
</protein>
<feature type="region of interest" description="Disordered" evidence="1">
    <location>
        <begin position="1"/>
        <end position="24"/>
    </location>
</feature>
<dbReference type="RefSeq" id="WP_166700260.1">
    <property type="nucleotide sequence ID" value="NZ_JAAQTL010000001.1"/>
</dbReference>
<gene>
    <name evidence="3" type="ORF">HBF32_14245</name>
</gene>
<sequence length="151" mass="15849">MKKDIRASQPPVARHPSFHAPPDPLLRKRSVSVALGALGVAAVGFMAFGGKDVQRNGYETLEDCEHDYASGQCTRDTAVSSNGGSGGHYGGYHYYGPWYRSDWRNGPIKGDPGPGRSFASGAGFNGHGPSSMDFGRRGGFGSSGRVSARGG</sequence>
<feature type="region of interest" description="Disordered" evidence="1">
    <location>
        <begin position="106"/>
        <end position="151"/>
    </location>
</feature>